<keyword evidence="4" id="KW-0862">Zinc</keyword>
<evidence type="ECO:0000256" key="4">
    <source>
        <dbReference type="ARBA" id="ARBA00022833"/>
    </source>
</evidence>
<feature type="region of interest" description="Disordered" evidence="7">
    <location>
        <begin position="146"/>
        <end position="205"/>
    </location>
</feature>
<dbReference type="SMART" id="SM00401">
    <property type="entry name" value="ZnF_GATA"/>
    <property type="match status" value="1"/>
</dbReference>
<dbReference type="InterPro" id="IPR039355">
    <property type="entry name" value="Transcription_factor_GATA"/>
</dbReference>
<dbReference type="FunFam" id="3.30.50.10:FF:000007">
    <property type="entry name" value="Nitrogen regulatory AreA, N-terminal"/>
    <property type="match status" value="1"/>
</dbReference>
<reference evidence="9" key="1">
    <citation type="submission" date="2022-07" db="EMBL/GenBank/DDBJ databases">
        <title>Phylogenomic reconstructions and comparative analyses of Kickxellomycotina fungi.</title>
        <authorList>
            <person name="Reynolds N.K."/>
            <person name="Stajich J.E."/>
            <person name="Barry K."/>
            <person name="Grigoriev I.V."/>
            <person name="Crous P."/>
            <person name="Smith M.E."/>
        </authorList>
    </citation>
    <scope>NUCLEOTIDE SEQUENCE</scope>
    <source>
        <strain evidence="9">NBRC 105413</strain>
    </source>
</reference>
<comment type="subcellular location">
    <subcellularLocation>
        <location evidence="1">Nucleus</location>
    </subcellularLocation>
</comment>
<dbReference type="PROSITE" id="PS50114">
    <property type="entry name" value="GATA_ZN_FINGER_2"/>
    <property type="match status" value="1"/>
</dbReference>
<sequence>MSQSIPSFAALTKSLALASSYSSVRNNDCNRNSTQPIQIPSPSKLLASRATSPVLVGTVASTATTTAVQSTAVSPTRPKVVREHRGPSQALASSASTSVVCFNCGVDTTPLWRRDTEGNVICNACGLYFKLHNVPRPISMKRSVIKRRRRRATNTANTGGNTGTATPMHQNNTRNLKMPASADAALGRSSSMPLDSLDGRQPSASVQDPMMQEASLSMRVHAAFQAASEKLHSNTSSALNSRYSSAISSRCPTPRSCMSPKTSYPLSPSYAPPSLRQHSSEYSSVRDVRLPPISSRLMGLESLMRAAELNPPLPTTAAGSQRSQHLPPLYSKRSGNGNGNGMPHESLLDSLATVAMAEKNLETRRQAMRQQSPSSLVTLPGISCYPAQSMQHSAYREELQRECERLHQESSAYSSRPTENHYSRPTNSAGNHQ</sequence>
<evidence type="ECO:0000256" key="1">
    <source>
        <dbReference type="ARBA" id="ARBA00004123"/>
    </source>
</evidence>
<feature type="region of interest" description="Disordered" evidence="7">
    <location>
        <begin position="402"/>
        <end position="433"/>
    </location>
</feature>
<evidence type="ECO:0000259" key="8">
    <source>
        <dbReference type="PROSITE" id="PS50114"/>
    </source>
</evidence>
<evidence type="ECO:0000313" key="9">
    <source>
        <dbReference type="EMBL" id="KAJ1646304.1"/>
    </source>
</evidence>
<dbReference type="EMBL" id="JANBOH010000066">
    <property type="protein sequence ID" value="KAJ1646304.1"/>
    <property type="molecule type" value="Genomic_DNA"/>
</dbReference>
<dbReference type="GO" id="GO:0000981">
    <property type="term" value="F:DNA-binding transcription factor activity, RNA polymerase II-specific"/>
    <property type="evidence" value="ECO:0007669"/>
    <property type="project" value="TreeGrafter"/>
</dbReference>
<dbReference type="Pfam" id="PF00320">
    <property type="entry name" value="GATA"/>
    <property type="match status" value="1"/>
</dbReference>
<keyword evidence="10" id="KW-1185">Reference proteome</keyword>
<dbReference type="PRINTS" id="PR00619">
    <property type="entry name" value="GATAZNFINGER"/>
</dbReference>
<evidence type="ECO:0000256" key="2">
    <source>
        <dbReference type="ARBA" id="ARBA00022723"/>
    </source>
</evidence>
<evidence type="ECO:0000256" key="5">
    <source>
        <dbReference type="ARBA" id="ARBA00023242"/>
    </source>
</evidence>
<dbReference type="PROSITE" id="PS00344">
    <property type="entry name" value="GATA_ZN_FINGER_1"/>
    <property type="match status" value="1"/>
</dbReference>
<gene>
    <name evidence="9" type="primary">SFU1_1</name>
    <name evidence="9" type="ORF">LPJ64_002200</name>
</gene>
<keyword evidence="2" id="KW-0479">Metal-binding</keyword>
<feature type="region of interest" description="Disordered" evidence="7">
    <location>
        <begin position="311"/>
        <end position="345"/>
    </location>
</feature>
<dbReference type="PANTHER" id="PTHR10071">
    <property type="entry name" value="TRANSCRIPTION FACTOR GATA FAMILY MEMBER"/>
    <property type="match status" value="1"/>
</dbReference>
<dbReference type="GO" id="GO:0000978">
    <property type="term" value="F:RNA polymerase II cis-regulatory region sequence-specific DNA binding"/>
    <property type="evidence" value="ECO:0007669"/>
    <property type="project" value="TreeGrafter"/>
</dbReference>
<name>A0A9W8CJX4_9FUNG</name>
<dbReference type="GO" id="GO:0005634">
    <property type="term" value="C:nucleus"/>
    <property type="evidence" value="ECO:0007669"/>
    <property type="project" value="UniProtKB-SubCell"/>
</dbReference>
<organism evidence="9 10">
    <name type="scientific">Coemansia asiatica</name>
    <dbReference type="NCBI Taxonomy" id="1052880"/>
    <lineage>
        <taxon>Eukaryota</taxon>
        <taxon>Fungi</taxon>
        <taxon>Fungi incertae sedis</taxon>
        <taxon>Zoopagomycota</taxon>
        <taxon>Kickxellomycotina</taxon>
        <taxon>Kickxellomycetes</taxon>
        <taxon>Kickxellales</taxon>
        <taxon>Kickxellaceae</taxon>
        <taxon>Coemansia</taxon>
    </lineage>
</organism>
<evidence type="ECO:0000256" key="6">
    <source>
        <dbReference type="PROSITE-ProRule" id="PRU00094"/>
    </source>
</evidence>
<evidence type="ECO:0000313" key="10">
    <source>
        <dbReference type="Proteomes" id="UP001145021"/>
    </source>
</evidence>
<proteinExistence type="predicted"/>
<accession>A0A9W8CJX4</accession>
<dbReference type="GO" id="GO:0008270">
    <property type="term" value="F:zinc ion binding"/>
    <property type="evidence" value="ECO:0007669"/>
    <property type="project" value="UniProtKB-KW"/>
</dbReference>
<dbReference type="GO" id="GO:0045944">
    <property type="term" value="P:positive regulation of transcription by RNA polymerase II"/>
    <property type="evidence" value="ECO:0007669"/>
    <property type="project" value="TreeGrafter"/>
</dbReference>
<feature type="compositionally biased region" description="Low complexity" evidence="7">
    <location>
        <begin position="153"/>
        <end position="166"/>
    </location>
</feature>
<dbReference type="InterPro" id="IPR013088">
    <property type="entry name" value="Znf_NHR/GATA"/>
</dbReference>
<feature type="region of interest" description="Disordered" evidence="7">
    <location>
        <begin position="246"/>
        <end position="283"/>
    </location>
</feature>
<dbReference type="PANTHER" id="PTHR10071:SF281">
    <property type="entry name" value="BOX A-BINDING FACTOR-RELATED"/>
    <property type="match status" value="1"/>
</dbReference>
<keyword evidence="3 6" id="KW-0863">Zinc-finger</keyword>
<dbReference type="GO" id="GO:0000122">
    <property type="term" value="P:negative regulation of transcription by RNA polymerase II"/>
    <property type="evidence" value="ECO:0007669"/>
    <property type="project" value="TreeGrafter"/>
</dbReference>
<protein>
    <submittedName>
        <fullName evidence="9">GATA type transcriptional activator of nitrogen-regulated proteins</fullName>
    </submittedName>
</protein>
<dbReference type="SUPFAM" id="SSF57716">
    <property type="entry name" value="Glucocorticoid receptor-like (DNA-binding domain)"/>
    <property type="match status" value="1"/>
</dbReference>
<feature type="domain" description="GATA-type" evidence="8">
    <location>
        <begin position="95"/>
        <end position="148"/>
    </location>
</feature>
<dbReference type="AlphaFoldDB" id="A0A9W8CJX4"/>
<evidence type="ECO:0000256" key="3">
    <source>
        <dbReference type="ARBA" id="ARBA00022771"/>
    </source>
</evidence>
<feature type="compositionally biased region" description="Polar residues" evidence="7">
    <location>
        <begin position="423"/>
        <end position="433"/>
    </location>
</feature>
<dbReference type="CDD" id="cd00202">
    <property type="entry name" value="ZnF_GATA"/>
    <property type="match status" value="1"/>
</dbReference>
<feature type="region of interest" description="Disordered" evidence="7">
    <location>
        <begin position="69"/>
        <end position="89"/>
    </location>
</feature>
<dbReference type="Proteomes" id="UP001145021">
    <property type="component" value="Unassembled WGS sequence"/>
</dbReference>
<feature type="compositionally biased region" description="Low complexity" evidence="7">
    <location>
        <begin position="263"/>
        <end position="275"/>
    </location>
</feature>
<comment type="caution">
    <text evidence="9">The sequence shown here is derived from an EMBL/GenBank/DDBJ whole genome shotgun (WGS) entry which is preliminary data.</text>
</comment>
<dbReference type="InterPro" id="IPR000679">
    <property type="entry name" value="Znf_GATA"/>
</dbReference>
<keyword evidence="5" id="KW-0539">Nucleus</keyword>
<dbReference type="Gene3D" id="3.30.50.10">
    <property type="entry name" value="Erythroid Transcription Factor GATA-1, subunit A"/>
    <property type="match status" value="1"/>
</dbReference>
<evidence type="ECO:0000256" key="7">
    <source>
        <dbReference type="SAM" id="MobiDB-lite"/>
    </source>
</evidence>